<name>A0A6M9Q082_9BURK</name>
<dbReference type="AlphaFoldDB" id="A0A6M9Q082"/>
<gene>
    <name evidence="1" type="ORF">DCO17_03445</name>
</gene>
<organism evidence="1 2">
    <name type="scientific">Polynucleobacter tropicus</name>
    <dbReference type="NCBI Taxonomy" id="1743174"/>
    <lineage>
        <taxon>Bacteria</taxon>
        <taxon>Pseudomonadati</taxon>
        <taxon>Pseudomonadota</taxon>
        <taxon>Betaproteobacteria</taxon>
        <taxon>Burkholderiales</taxon>
        <taxon>Burkholderiaceae</taxon>
        <taxon>Polynucleobacter</taxon>
    </lineage>
</organism>
<sequence>MSDFSIDLAAEQIYDSRTREYFSEVLGSFINKNYRSATVMLWSVLISDLIYKLHSLKDLYQDQIASSILDGVLKKQSTNHANPEWEMYLVDEVYKRLHLIEASDYQSIQNLQKYRHLSAHPVLSGENLLFSPNKETVRALIRNTLEGVLLKPPIFSKKIVHEFVQDMASKKDLLPDEIGLRKYLNAKYFGHLAPAIEEDLIKALWKFCFRSSNLEVDANRDINLRCLGLLYERSPRTFHEVIKRNVDYFSEISAGSDQLLCLVNFLGDAPRVFDILSDAAKTLIETFAKASGVLFSKSIFLNLSYADHISQLCKYDYSQLKEMTGEDFVKVVRGCDKNDQLRQIVFRLGSKIYYESPNFDSADANFSKFVKPYIDSFDSKSIDFLLKGIEGHNQTYLRYRSCIDHPIIHEVAIFCGITDLSPYPNFLKSLPEEE</sequence>
<dbReference type="RefSeq" id="WP_173955419.1">
    <property type="nucleotide sequence ID" value="NZ_CP028942.1"/>
</dbReference>
<protein>
    <submittedName>
        <fullName evidence="1">Uncharacterized protein</fullName>
    </submittedName>
</protein>
<reference evidence="1 2" key="1">
    <citation type="submission" date="2018-04" db="EMBL/GenBank/DDBJ databases">
        <title>Polynucleobacter sp. UH21B genome.</title>
        <authorList>
            <person name="Hahn M.W."/>
        </authorList>
    </citation>
    <scope>NUCLEOTIDE SEQUENCE [LARGE SCALE GENOMIC DNA]</scope>
    <source>
        <strain evidence="1 2">MWH-UH21B</strain>
    </source>
</reference>
<dbReference type="EMBL" id="CP028942">
    <property type="protein sequence ID" value="QKM64375.1"/>
    <property type="molecule type" value="Genomic_DNA"/>
</dbReference>
<dbReference type="Proteomes" id="UP000503312">
    <property type="component" value="Chromosome"/>
</dbReference>
<accession>A0A6M9Q082</accession>
<keyword evidence="2" id="KW-1185">Reference proteome</keyword>
<proteinExistence type="predicted"/>
<evidence type="ECO:0000313" key="2">
    <source>
        <dbReference type="Proteomes" id="UP000503312"/>
    </source>
</evidence>
<dbReference type="KEGG" id="ptrp:DCO17_03445"/>
<evidence type="ECO:0000313" key="1">
    <source>
        <dbReference type="EMBL" id="QKM64375.1"/>
    </source>
</evidence>